<dbReference type="OMA" id="LVYSPPN"/>
<evidence type="ECO:0000313" key="2">
    <source>
        <dbReference type="EMBL" id="KFK29150.1"/>
    </source>
</evidence>
<gene>
    <name evidence="2" type="ordered locus">AALP_Aa7g095300</name>
</gene>
<sequence length="54" mass="5766">MSFMRGEALVSKLSAFAKYVVLPGTMVASLIYSPPSSSSKDSKSSSYKSHKYGA</sequence>
<evidence type="ECO:0000313" key="3">
    <source>
        <dbReference type="Proteomes" id="UP000029120"/>
    </source>
</evidence>
<feature type="region of interest" description="Disordered" evidence="1">
    <location>
        <begin position="33"/>
        <end position="54"/>
    </location>
</feature>
<dbReference type="Gramene" id="KFK29150">
    <property type="protein sequence ID" value="KFK29150"/>
    <property type="gene ID" value="AALP_AA7G095300"/>
</dbReference>
<keyword evidence="3" id="KW-1185">Reference proteome</keyword>
<accession>A0A087GGZ8</accession>
<evidence type="ECO:0000256" key="1">
    <source>
        <dbReference type="SAM" id="MobiDB-lite"/>
    </source>
</evidence>
<organism evidence="2 3">
    <name type="scientific">Arabis alpina</name>
    <name type="common">Alpine rock-cress</name>
    <dbReference type="NCBI Taxonomy" id="50452"/>
    <lineage>
        <taxon>Eukaryota</taxon>
        <taxon>Viridiplantae</taxon>
        <taxon>Streptophyta</taxon>
        <taxon>Embryophyta</taxon>
        <taxon>Tracheophyta</taxon>
        <taxon>Spermatophyta</taxon>
        <taxon>Magnoliopsida</taxon>
        <taxon>eudicotyledons</taxon>
        <taxon>Gunneridae</taxon>
        <taxon>Pentapetalae</taxon>
        <taxon>rosids</taxon>
        <taxon>malvids</taxon>
        <taxon>Brassicales</taxon>
        <taxon>Brassicaceae</taxon>
        <taxon>Arabideae</taxon>
        <taxon>Arabis</taxon>
    </lineage>
</organism>
<proteinExistence type="predicted"/>
<dbReference type="Proteomes" id="UP000029120">
    <property type="component" value="Chromosome 7"/>
</dbReference>
<dbReference type="OrthoDB" id="1612127at2759"/>
<protein>
    <submittedName>
        <fullName evidence="2">Uncharacterized protein</fullName>
    </submittedName>
</protein>
<reference evidence="3" key="1">
    <citation type="journal article" date="2015" name="Nat. Plants">
        <title>Genome expansion of Arabis alpina linked with retrotransposition and reduced symmetric DNA methylation.</title>
        <authorList>
            <person name="Willing E.M."/>
            <person name="Rawat V."/>
            <person name="Mandakova T."/>
            <person name="Maumus F."/>
            <person name="James G.V."/>
            <person name="Nordstroem K.J."/>
            <person name="Becker C."/>
            <person name="Warthmann N."/>
            <person name="Chica C."/>
            <person name="Szarzynska B."/>
            <person name="Zytnicki M."/>
            <person name="Albani M.C."/>
            <person name="Kiefer C."/>
            <person name="Bergonzi S."/>
            <person name="Castaings L."/>
            <person name="Mateos J.L."/>
            <person name="Berns M.C."/>
            <person name="Bujdoso N."/>
            <person name="Piofczyk T."/>
            <person name="de Lorenzo L."/>
            <person name="Barrero-Sicilia C."/>
            <person name="Mateos I."/>
            <person name="Piednoel M."/>
            <person name="Hagmann J."/>
            <person name="Chen-Min-Tao R."/>
            <person name="Iglesias-Fernandez R."/>
            <person name="Schuster S.C."/>
            <person name="Alonso-Blanco C."/>
            <person name="Roudier F."/>
            <person name="Carbonero P."/>
            <person name="Paz-Ares J."/>
            <person name="Davis S.J."/>
            <person name="Pecinka A."/>
            <person name="Quesneville H."/>
            <person name="Colot V."/>
            <person name="Lysak M.A."/>
            <person name="Weigel D."/>
            <person name="Coupland G."/>
            <person name="Schneeberger K."/>
        </authorList>
    </citation>
    <scope>NUCLEOTIDE SEQUENCE [LARGE SCALE GENOMIC DNA]</scope>
    <source>
        <strain evidence="3">cv. Pajares</strain>
    </source>
</reference>
<dbReference type="EMBL" id="CM002875">
    <property type="protein sequence ID" value="KFK29150.1"/>
    <property type="molecule type" value="Genomic_DNA"/>
</dbReference>
<name>A0A087GGZ8_ARAAL</name>
<feature type="compositionally biased region" description="Low complexity" evidence="1">
    <location>
        <begin position="33"/>
        <end position="47"/>
    </location>
</feature>
<dbReference type="AlphaFoldDB" id="A0A087GGZ8"/>